<keyword evidence="2" id="KW-0472">Membrane</keyword>
<keyword evidence="4" id="KW-1185">Reference proteome</keyword>
<keyword evidence="2" id="KW-1133">Transmembrane helix</keyword>
<comment type="caution">
    <text evidence="3">The sequence shown here is derived from an EMBL/GenBank/DDBJ whole genome shotgun (WGS) entry which is preliminary data.</text>
</comment>
<protein>
    <submittedName>
        <fullName evidence="3">Uncharacterized protein</fullName>
    </submittedName>
</protein>
<reference evidence="3 4" key="1">
    <citation type="journal article" date="2011" name="Syst. Appl. Microbiol.">
        <title>Defluviimonas denitrificans gen. nov., sp. nov., and Pararhodobacter aggregans gen. nov., sp. nov., non-phototrophic Rhodobacteraceae from the biofilter of a marine aquaculture.</title>
        <authorList>
            <person name="Foesel B.U."/>
            <person name="Drake H.L."/>
            <person name="Schramm A."/>
        </authorList>
    </citation>
    <scope>NUCLEOTIDE SEQUENCE [LARGE SCALE GENOMIC DNA]</scope>
    <source>
        <strain evidence="3 4">D1-19</strain>
    </source>
</reference>
<evidence type="ECO:0000313" key="4">
    <source>
        <dbReference type="Proteomes" id="UP000244810"/>
    </source>
</evidence>
<dbReference type="EMBL" id="QDDR01000008">
    <property type="protein sequence ID" value="PVE46475.1"/>
    <property type="molecule type" value="Genomic_DNA"/>
</dbReference>
<dbReference type="Proteomes" id="UP000244810">
    <property type="component" value="Unassembled WGS sequence"/>
</dbReference>
<name>A0A2T7UP24_9RHOB</name>
<evidence type="ECO:0000256" key="2">
    <source>
        <dbReference type="SAM" id="Phobius"/>
    </source>
</evidence>
<proteinExistence type="predicted"/>
<feature type="transmembrane region" description="Helical" evidence="2">
    <location>
        <begin position="18"/>
        <end position="39"/>
    </location>
</feature>
<dbReference type="AlphaFoldDB" id="A0A2T7UP24"/>
<sequence>MTAPHTNVERDAKRHSPALTGITIALVAAALAFVVFTLWPNPEDATPSPAAVQDSGAQVEGTTPAPAPAPGQ</sequence>
<accession>A0A2T7UP24</accession>
<evidence type="ECO:0000313" key="3">
    <source>
        <dbReference type="EMBL" id="PVE46475.1"/>
    </source>
</evidence>
<organism evidence="3 4">
    <name type="scientific">Pararhodobacter aggregans</name>
    <dbReference type="NCBI Taxonomy" id="404875"/>
    <lineage>
        <taxon>Bacteria</taxon>
        <taxon>Pseudomonadati</taxon>
        <taxon>Pseudomonadota</taxon>
        <taxon>Alphaproteobacteria</taxon>
        <taxon>Rhodobacterales</taxon>
        <taxon>Paracoccaceae</taxon>
        <taxon>Pararhodobacter</taxon>
    </lineage>
</organism>
<dbReference type="RefSeq" id="WP_107752588.1">
    <property type="nucleotide sequence ID" value="NZ_QBKF01000008.1"/>
</dbReference>
<gene>
    <name evidence="3" type="ORF">DDE23_15075</name>
</gene>
<keyword evidence="2" id="KW-0812">Transmembrane</keyword>
<feature type="region of interest" description="Disordered" evidence="1">
    <location>
        <begin position="42"/>
        <end position="72"/>
    </location>
</feature>
<evidence type="ECO:0000256" key="1">
    <source>
        <dbReference type="SAM" id="MobiDB-lite"/>
    </source>
</evidence>